<evidence type="ECO:0000256" key="12">
    <source>
        <dbReference type="ARBA" id="ARBA00049538"/>
    </source>
</evidence>
<dbReference type="PROSITE" id="PS00106">
    <property type="entry name" value="GALACTOKINASE"/>
    <property type="match status" value="1"/>
</dbReference>
<proteinExistence type="inferred from homology"/>
<dbReference type="RefSeq" id="XP_003956211.1">
    <property type="nucleotide sequence ID" value="XM_003956162.1"/>
</dbReference>
<dbReference type="InParanoid" id="H2ARS6"/>
<dbReference type="GO" id="GO:0000411">
    <property type="term" value="P:positive regulation of transcription by galactose"/>
    <property type="evidence" value="ECO:0007669"/>
    <property type="project" value="UniProtKB-ARBA"/>
</dbReference>
<evidence type="ECO:0000259" key="15">
    <source>
        <dbReference type="Pfam" id="PF10509"/>
    </source>
</evidence>
<comment type="similarity">
    <text evidence="2">Belongs to the GHMP kinase family. GalK subfamily.</text>
</comment>
<dbReference type="KEGG" id="kaf:KAFR_0C00810"/>
<gene>
    <name evidence="16" type="primary">KAFR0C00810</name>
    <name evidence="16" type="ORF">KAFR_0C00810</name>
</gene>
<dbReference type="SUPFAM" id="SSF55060">
    <property type="entry name" value="GHMP Kinase, C-terminal domain"/>
    <property type="match status" value="1"/>
</dbReference>
<dbReference type="Proteomes" id="UP000005220">
    <property type="component" value="Chromosome 3"/>
</dbReference>
<dbReference type="AlphaFoldDB" id="H2ARS6"/>
<evidence type="ECO:0000256" key="2">
    <source>
        <dbReference type="ARBA" id="ARBA00006566"/>
    </source>
</evidence>
<name>H2ARS6_KAZAF</name>
<dbReference type="InterPro" id="IPR000705">
    <property type="entry name" value="Galactokinase"/>
</dbReference>
<dbReference type="InterPro" id="IPR014721">
    <property type="entry name" value="Ribsml_uS5_D2-typ_fold_subgr"/>
</dbReference>
<dbReference type="eggNOG" id="KOG0631">
    <property type="taxonomic scope" value="Eukaryota"/>
</dbReference>
<keyword evidence="17" id="KW-1185">Reference proteome</keyword>
<dbReference type="PIRSF" id="PIRSF000530">
    <property type="entry name" value="Galactokinase"/>
    <property type="match status" value="1"/>
</dbReference>
<comment type="pathway">
    <text evidence="1">Carbohydrate metabolism; galactose metabolism.</text>
</comment>
<organism evidence="16 17">
    <name type="scientific">Kazachstania africana (strain ATCC 22294 / BCRC 22015 / CBS 2517 / CECT 1963 / NBRC 1671 / NRRL Y-8276)</name>
    <name type="common">Yeast</name>
    <name type="synonym">Kluyveromyces africanus</name>
    <dbReference type="NCBI Taxonomy" id="1071382"/>
    <lineage>
        <taxon>Eukaryota</taxon>
        <taxon>Fungi</taxon>
        <taxon>Dikarya</taxon>
        <taxon>Ascomycota</taxon>
        <taxon>Saccharomycotina</taxon>
        <taxon>Saccharomycetes</taxon>
        <taxon>Saccharomycetales</taxon>
        <taxon>Saccharomycetaceae</taxon>
        <taxon>Kazachstania</taxon>
    </lineage>
</organism>
<dbReference type="FunFam" id="1.20.1440.340:FF:000003">
    <property type="entry name" value="GAL1p Galactokinase"/>
    <property type="match status" value="1"/>
</dbReference>
<dbReference type="InterPro" id="IPR006203">
    <property type="entry name" value="GHMP_knse_ATP-bd_CS"/>
</dbReference>
<dbReference type="GO" id="GO:0005524">
    <property type="term" value="F:ATP binding"/>
    <property type="evidence" value="ECO:0007669"/>
    <property type="project" value="UniProtKB-KW"/>
</dbReference>
<keyword evidence="10" id="KW-0119">Carbohydrate metabolism</keyword>
<dbReference type="STRING" id="1071382.H2ARS6"/>
<dbReference type="EMBL" id="HE650823">
    <property type="protein sequence ID" value="CCF57076.1"/>
    <property type="molecule type" value="Genomic_DNA"/>
</dbReference>
<dbReference type="GO" id="GO:0004335">
    <property type="term" value="F:galactokinase activity"/>
    <property type="evidence" value="ECO:0007669"/>
    <property type="project" value="UniProtKB-EC"/>
</dbReference>
<dbReference type="GO" id="GO:0006012">
    <property type="term" value="P:galactose metabolic process"/>
    <property type="evidence" value="ECO:0007669"/>
    <property type="project" value="UniProtKB-UniPathway"/>
</dbReference>
<dbReference type="InterPro" id="IPR006206">
    <property type="entry name" value="Mevalonate/galactokinase"/>
</dbReference>
<evidence type="ECO:0000256" key="4">
    <source>
        <dbReference type="ARBA" id="ARBA00019487"/>
    </source>
</evidence>
<keyword evidence="8" id="KW-0067">ATP-binding</keyword>
<dbReference type="EC" id="2.7.1.6" evidence="3"/>
<dbReference type="GeneID" id="13884995"/>
<reference evidence="16 17" key="1">
    <citation type="journal article" date="2011" name="Proc. Natl. Acad. Sci. U.S.A.">
        <title>Evolutionary erosion of yeast sex chromosomes by mating-type switching accidents.</title>
        <authorList>
            <person name="Gordon J.L."/>
            <person name="Armisen D."/>
            <person name="Proux-Wera E."/>
            <person name="Oheigeartaigh S.S."/>
            <person name="Byrne K.P."/>
            <person name="Wolfe K.H."/>
        </authorList>
    </citation>
    <scope>NUCLEOTIDE SEQUENCE [LARGE SCALE GENOMIC DNA]</scope>
    <source>
        <strain evidence="17">ATCC 22294 / BCRC 22015 / CBS 2517 / CECT 1963 / NBRC 1671 / NRRL Y-8276</strain>
    </source>
</reference>
<feature type="domain" description="Galactokinase N-terminal" evidence="15">
    <location>
        <begin position="31"/>
        <end position="78"/>
    </location>
</feature>
<evidence type="ECO:0000256" key="11">
    <source>
        <dbReference type="ARBA" id="ARBA00029590"/>
    </source>
</evidence>
<evidence type="ECO:0000313" key="17">
    <source>
        <dbReference type="Proteomes" id="UP000005220"/>
    </source>
</evidence>
<dbReference type="PROSITE" id="PS00627">
    <property type="entry name" value="GHMP_KINASES_ATP"/>
    <property type="match status" value="1"/>
</dbReference>
<dbReference type="PANTHER" id="PTHR10457:SF7">
    <property type="entry name" value="GALACTOKINASE-RELATED"/>
    <property type="match status" value="1"/>
</dbReference>
<dbReference type="HOGENOM" id="CLU_017814_6_2_1"/>
<dbReference type="InterPro" id="IPR020568">
    <property type="entry name" value="Ribosomal_Su5_D2-typ_SF"/>
</dbReference>
<feature type="domain" description="GHMP kinase N-terminal" evidence="13">
    <location>
        <begin position="133"/>
        <end position="223"/>
    </location>
</feature>
<keyword evidence="6" id="KW-0547">Nucleotide-binding</keyword>
<evidence type="ECO:0000256" key="7">
    <source>
        <dbReference type="ARBA" id="ARBA00022777"/>
    </source>
</evidence>
<evidence type="ECO:0000256" key="8">
    <source>
        <dbReference type="ARBA" id="ARBA00022840"/>
    </source>
</evidence>
<dbReference type="InterPro" id="IPR013750">
    <property type="entry name" value="GHMP_kinase_C_dom"/>
</dbReference>
<dbReference type="FunFam" id="3.30.230.10:FF:000056">
    <property type="entry name" value="GAL1p Galactokinase"/>
    <property type="match status" value="1"/>
</dbReference>
<dbReference type="Gene3D" id="3.30.230.10">
    <property type="match status" value="1"/>
</dbReference>
<dbReference type="InterPro" id="IPR036554">
    <property type="entry name" value="GHMP_kinase_C_sf"/>
</dbReference>
<evidence type="ECO:0000259" key="14">
    <source>
        <dbReference type="Pfam" id="PF08544"/>
    </source>
</evidence>
<dbReference type="InterPro" id="IPR006204">
    <property type="entry name" value="GHMP_kinase_N_dom"/>
</dbReference>
<evidence type="ECO:0000256" key="5">
    <source>
        <dbReference type="ARBA" id="ARBA00022679"/>
    </source>
</evidence>
<sequence length="537" mass="59760">MAMSTFIPQYNKESKDIPHILCSKKENIIANFKCAYGYEPDFISRSPGRVNLIGEHIDYTDFSVLPLSIEVDMMCAIKIHENDSRNPSITLVNIDSKKFARRKFDLPLDGSLINIDPSVSDWSNYFKCGLYVANVFLKHIQPERFEDKPLNGIDVFCQGDIPVGGGLSSSSAFICAVALAIIRANMGPSFKMVKNDLIRITVVAEHYLGVSNGGMDQATSVCGEEGHALYVEFKPVLKATPVKFPNLKKNSVQFIIANTLVVANKYETAPTNYNLRVVEVTVAANVLAKKYGLALQNSENGIDNSNDNGEETNIDKGNLRDFMDTYYERYDDHKWDGDIDVGIRRLTKMLELVEEALGKYKGGFTAEQAAGALGCSKEEFAREYLMIYPIRFQTLKLYERAKHVYSEALRVLRAVKIMISDANSFSDDEEFFEKFGELMNESQTSCDKSYNCSTPEINALCSIARANGAYGSRLTGAGWGGCTVHLVPGGPEGNVERVRQALIDQFYKVKYPDITETELKEAIIVSNSAPGSCLYEL</sequence>
<evidence type="ECO:0000256" key="10">
    <source>
        <dbReference type="ARBA" id="ARBA00023277"/>
    </source>
</evidence>
<evidence type="ECO:0000256" key="1">
    <source>
        <dbReference type="ARBA" id="ARBA00004947"/>
    </source>
</evidence>
<evidence type="ECO:0000256" key="3">
    <source>
        <dbReference type="ARBA" id="ARBA00012315"/>
    </source>
</evidence>
<keyword evidence="7" id="KW-0418">Kinase</keyword>
<dbReference type="PRINTS" id="PR00959">
    <property type="entry name" value="MEVGALKINASE"/>
</dbReference>
<dbReference type="Gene3D" id="1.20.1440.340">
    <property type="match status" value="1"/>
</dbReference>
<dbReference type="GO" id="GO:0005829">
    <property type="term" value="C:cytosol"/>
    <property type="evidence" value="ECO:0007669"/>
    <property type="project" value="TreeGrafter"/>
</dbReference>
<dbReference type="UniPathway" id="UPA00214"/>
<dbReference type="InterPro" id="IPR019539">
    <property type="entry name" value="GalKase_N"/>
</dbReference>
<evidence type="ECO:0000256" key="6">
    <source>
        <dbReference type="ARBA" id="ARBA00022741"/>
    </source>
</evidence>
<dbReference type="PRINTS" id="PR00473">
    <property type="entry name" value="GALCTOKINASE"/>
</dbReference>
<keyword evidence="5" id="KW-0808">Transferase</keyword>
<keyword evidence="9" id="KW-0299">Galactose metabolism</keyword>
<protein>
    <recommendedName>
        <fullName evidence="4">Galactokinase</fullName>
        <ecNumber evidence="3">2.7.1.6</ecNumber>
    </recommendedName>
    <alternativeName>
        <fullName evidence="11">Galactose kinase</fullName>
    </alternativeName>
</protein>
<dbReference type="SUPFAM" id="SSF54211">
    <property type="entry name" value="Ribosomal protein S5 domain 2-like"/>
    <property type="match status" value="1"/>
</dbReference>
<accession>H2ARS6</accession>
<evidence type="ECO:0000259" key="13">
    <source>
        <dbReference type="Pfam" id="PF00288"/>
    </source>
</evidence>
<dbReference type="InterPro" id="IPR019741">
    <property type="entry name" value="Galactokinase_CS"/>
</dbReference>
<feature type="domain" description="GHMP kinase C-terminal" evidence="14">
    <location>
        <begin position="432"/>
        <end position="507"/>
    </location>
</feature>
<dbReference type="Pfam" id="PF08544">
    <property type="entry name" value="GHMP_kinases_C"/>
    <property type="match status" value="1"/>
</dbReference>
<dbReference type="PANTHER" id="PTHR10457">
    <property type="entry name" value="MEVALONATE KINASE/GALACTOKINASE"/>
    <property type="match status" value="1"/>
</dbReference>
<dbReference type="Pfam" id="PF10509">
    <property type="entry name" value="GalKase_gal_bdg"/>
    <property type="match status" value="1"/>
</dbReference>
<dbReference type="Pfam" id="PF00288">
    <property type="entry name" value="GHMP_kinases_N"/>
    <property type="match status" value="1"/>
</dbReference>
<evidence type="ECO:0000256" key="9">
    <source>
        <dbReference type="ARBA" id="ARBA00023144"/>
    </source>
</evidence>
<dbReference type="OrthoDB" id="187738at2759"/>
<dbReference type="NCBIfam" id="TIGR00131">
    <property type="entry name" value="gal_kin"/>
    <property type="match status" value="1"/>
</dbReference>
<comment type="catalytic activity">
    <reaction evidence="12">
        <text>alpha-D-galactose + ATP = alpha-D-galactose 1-phosphate + ADP + H(+)</text>
        <dbReference type="Rhea" id="RHEA:13553"/>
        <dbReference type="ChEBI" id="CHEBI:15378"/>
        <dbReference type="ChEBI" id="CHEBI:28061"/>
        <dbReference type="ChEBI" id="CHEBI:30616"/>
        <dbReference type="ChEBI" id="CHEBI:58336"/>
        <dbReference type="ChEBI" id="CHEBI:456216"/>
        <dbReference type="EC" id="2.7.1.6"/>
    </reaction>
    <physiologicalReaction direction="left-to-right" evidence="12">
        <dbReference type="Rhea" id="RHEA:13554"/>
    </physiologicalReaction>
</comment>
<evidence type="ECO:0000313" key="16">
    <source>
        <dbReference type="EMBL" id="CCF57076.1"/>
    </source>
</evidence>